<sequence>MITVSVFYPNDPATKFDEAYYMQKHIPLVKERWSGMGLKDAKVLKGMPGPDGAAPNRIIALLTFDSAEAFQKAAQAHGPELFGDVPNFTDGKPTVQISEVLG</sequence>
<reference evidence="1 2" key="1">
    <citation type="submission" date="2023-08" db="EMBL/GenBank/DDBJ databases">
        <title>The draft genome sequence of Paracraurococcus sp. LOR1-02.</title>
        <authorList>
            <person name="Kingkaew E."/>
            <person name="Tanasupawat S."/>
        </authorList>
    </citation>
    <scope>NUCLEOTIDE SEQUENCE [LARGE SCALE GENOMIC DNA]</scope>
    <source>
        <strain evidence="1 2">LOR1-02</strain>
    </source>
</reference>
<accession>A0ABT9DU45</accession>
<organism evidence="1 2">
    <name type="scientific">Paracraurococcus lichenis</name>
    <dbReference type="NCBI Taxonomy" id="3064888"/>
    <lineage>
        <taxon>Bacteria</taxon>
        <taxon>Pseudomonadati</taxon>
        <taxon>Pseudomonadota</taxon>
        <taxon>Alphaproteobacteria</taxon>
        <taxon>Acetobacterales</taxon>
        <taxon>Roseomonadaceae</taxon>
        <taxon>Paracraurococcus</taxon>
    </lineage>
</organism>
<dbReference type="InterPro" id="IPR011008">
    <property type="entry name" value="Dimeric_a/b-barrel"/>
</dbReference>
<protein>
    <submittedName>
        <fullName evidence="1">EthD family reductase</fullName>
    </submittedName>
</protein>
<dbReference type="InterPro" id="IPR009799">
    <property type="entry name" value="EthD_dom"/>
</dbReference>
<evidence type="ECO:0000313" key="1">
    <source>
        <dbReference type="EMBL" id="MDO9707325.1"/>
    </source>
</evidence>
<dbReference type="Proteomes" id="UP001243009">
    <property type="component" value="Unassembled WGS sequence"/>
</dbReference>
<evidence type="ECO:0000313" key="2">
    <source>
        <dbReference type="Proteomes" id="UP001243009"/>
    </source>
</evidence>
<dbReference type="RefSeq" id="WP_305102190.1">
    <property type="nucleotide sequence ID" value="NZ_JAUTWS010000002.1"/>
</dbReference>
<gene>
    <name evidence="1" type="ORF">Q7A36_03140</name>
</gene>
<dbReference type="PANTHER" id="PTHR40260:SF2">
    <property type="entry name" value="BLR8190 PROTEIN"/>
    <property type="match status" value="1"/>
</dbReference>
<name>A0ABT9DU45_9PROT</name>
<proteinExistence type="predicted"/>
<keyword evidence="2" id="KW-1185">Reference proteome</keyword>
<dbReference type="NCBIfam" id="TIGR02118">
    <property type="entry name" value="EthD family reductase"/>
    <property type="match status" value="1"/>
</dbReference>
<comment type="caution">
    <text evidence="1">The sequence shown here is derived from an EMBL/GenBank/DDBJ whole genome shotgun (WGS) entry which is preliminary data.</text>
</comment>
<dbReference type="Gene3D" id="3.30.70.100">
    <property type="match status" value="1"/>
</dbReference>
<dbReference type="SUPFAM" id="SSF54909">
    <property type="entry name" value="Dimeric alpha+beta barrel"/>
    <property type="match status" value="1"/>
</dbReference>
<dbReference type="PANTHER" id="PTHR40260">
    <property type="entry name" value="BLR8190 PROTEIN"/>
    <property type="match status" value="1"/>
</dbReference>
<dbReference type="EMBL" id="JAUTWS010000002">
    <property type="protein sequence ID" value="MDO9707325.1"/>
    <property type="molecule type" value="Genomic_DNA"/>
</dbReference>